<accession>A0A922I404</accession>
<comment type="caution">
    <text evidence="3">The sequence shown here is derived from an EMBL/GenBank/DDBJ whole genome shotgun (WGS) entry which is preliminary data.</text>
</comment>
<protein>
    <submittedName>
        <fullName evidence="3">Uncharacterized protein</fullName>
    </submittedName>
</protein>
<dbReference type="EMBL" id="ASGP02000002">
    <property type="protein sequence ID" value="KAH9521809.1"/>
    <property type="molecule type" value="Genomic_DNA"/>
</dbReference>
<reference evidence="3" key="1">
    <citation type="submission" date="2013-05" db="EMBL/GenBank/DDBJ databases">
        <authorList>
            <person name="Yim A.K.Y."/>
            <person name="Chan T.F."/>
            <person name="Ji K.M."/>
            <person name="Liu X.Y."/>
            <person name="Zhou J.W."/>
            <person name="Li R.Q."/>
            <person name="Yang K.Y."/>
            <person name="Li J."/>
            <person name="Li M."/>
            <person name="Law P.T.W."/>
            <person name="Wu Y.L."/>
            <person name="Cai Z.L."/>
            <person name="Qin H."/>
            <person name="Bao Y."/>
            <person name="Leung R.K.K."/>
            <person name="Ng P.K.S."/>
            <person name="Zou J."/>
            <person name="Zhong X.J."/>
            <person name="Ran P.X."/>
            <person name="Zhong N.S."/>
            <person name="Liu Z.G."/>
            <person name="Tsui S.K.W."/>
        </authorList>
    </citation>
    <scope>NUCLEOTIDE SEQUENCE</scope>
    <source>
        <strain evidence="3">Derf</strain>
        <tissue evidence="3">Whole organism</tissue>
    </source>
</reference>
<organism evidence="3 4">
    <name type="scientific">Dermatophagoides farinae</name>
    <name type="common">American house dust mite</name>
    <dbReference type="NCBI Taxonomy" id="6954"/>
    <lineage>
        <taxon>Eukaryota</taxon>
        <taxon>Metazoa</taxon>
        <taxon>Ecdysozoa</taxon>
        <taxon>Arthropoda</taxon>
        <taxon>Chelicerata</taxon>
        <taxon>Arachnida</taxon>
        <taxon>Acari</taxon>
        <taxon>Acariformes</taxon>
        <taxon>Sarcoptiformes</taxon>
        <taxon>Astigmata</taxon>
        <taxon>Psoroptidia</taxon>
        <taxon>Analgoidea</taxon>
        <taxon>Pyroglyphidae</taxon>
        <taxon>Dermatophagoidinae</taxon>
        <taxon>Dermatophagoides</taxon>
    </lineage>
</organism>
<feature type="compositionally biased region" description="Polar residues" evidence="1">
    <location>
        <begin position="20"/>
        <end position="33"/>
    </location>
</feature>
<evidence type="ECO:0000313" key="2">
    <source>
        <dbReference type="EMBL" id="KAH7639528.1"/>
    </source>
</evidence>
<dbReference type="EMBL" id="SDOV01000007">
    <property type="protein sequence ID" value="KAH7639528.1"/>
    <property type="molecule type" value="Genomic_DNA"/>
</dbReference>
<dbReference type="AlphaFoldDB" id="A0A922I404"/>
<reference evidence="2" key="2">
    <citation type="submission" date="2020-06" db="EMBL/GenBank/DDBJ databases">
        <authorList>
            <person name="Ji K."/>
            <person name="Li J."/>
        </authorList>
    </citation>
    <scope>NUCLEOTIDE SEQUENCE</scope>
    <source>
        <strain evidence="2">JKM2019</strain>
        <tissue evidence="2">Whole body</tissue>
    </source>
</reference>
<dbReference type="Proteomes" id="UP000790347">
    <property type="component" value="Unassembled WGS sequence"/>
</dbReference>
<feature type="compositionally biased region" description="Low complexity" evidence="1">
    <location>
        <begin position="9"/>
        <end position="19"/>
    </location>
</feature>
<reference evidence="3" key="4">
    <citation type="journal article" date="2022" name="Res Sq">
        <title>Comparative Genomics Reveals Insights into the Divergent Evolution of Astigmatic Mites and Household Pest Adaptations.</title>
        <authorList>
            <person name="Xiong Q."/>
            <person name="Wan A.T.-Y."/>
            <person name="Liu X.-Y."/>
            <person name="Fung C.S.-H."/>
            <person name="Xiao X."/>
            <person name="Malainual N."/>
            <person name="Hou J."/>
            <person name="Wang L."/>
            <person name="Wang M."/>
            <person name="Yang K."/>
            <person name="Cui Y."/>
            <person name="Leung E."/>
            <person name="Nong W."/>
            <person name="Shin S.-K."/>
            <person name="Au S."/>
            <person name="Jeong K.Y."/>
            <person name="Chew F.T."/>
            <person name="Hui J."/>
            <person name="Leung T.F."/>
            <person name="Tungtrongchitr A."/>
            <person name="Zhong N."/>
            <person name="Liu Z."/>
            <person name="Tsui S."/>
        </authorList>
    </citation>
    <scope>NUCLEOTIDE SEQUENCE</scope>
    <source>
        <strain evidence="3">Derf</strain>
        <tissue evidence="3">Whole organism</tissue>
    </source>
</reference>
<name>A0A922I404_DERFA</name>
<proteinExistence type="predicted"/>
<gene>
    <name evidence="3" type="ORF">DERF_005436</name>
    <name evidence="2" type="ORF">HUG17_3561</name>
</gene>
<reference evidence="2" key="3">
    <citation type="journal article" date="2021" name="World Allergy Organ. J.">
        <title>Chromosome-level assembly of Dermatophagoides farinae genome and transcriptome reveals two novel allergens Der f 37 and Der f 39.</title>
        <authorList>
            <person name="Chen J."/>
            <person name="Cai Z."/>
            <person name="Fan D."/>
            <person name="Hu J."/>
            <person name="Hou Y."/>
            <person name="He Y."/>
            <person name="Zhang Z."/>
            <person name="Zhao Z."/>
            <person name="Gao P."/>
            <person name="Hu W."/>
            <person name="Sun J."/>
            <person name="Li J."/>
            <person name="Ji K."/>
        </authorList>
    </citation>
    <scope>NUCLEOTIDE SEQUENCE</scope>
    <source>
        <strain evidence="2">JKM2019</strain>
    </source>
</reference>
<keyword evidence="4" id="KW-1185">Reference proteome</keyword>
<evidence type="ECO:0000256" key="1">
    <source>
        <dbReference type="SAM" id="MobiDB-lite"/>
    </source>
</evidence>
<feature type="region of interest" description="Disordered" evidence="1">
    <location>
        <begin position="1"/>
        <end position="48"/>
    </location>
</feature>
<evidence type="ECO:0000313" key="4">
    <source>
        <dbReference type="Proteomes" id="UP000790347"/>
    </source>
</evidence>
<dbReference type="Proteomes" id="UP000828236">
    <property type="component" value="Unassembled WGS sequence"/>
</dbReference>
<evidence type="ECO:0000313" key="3">
    <source>
        <dbReference type="EMBL" id="KAH9521809.1"/>
    </source>
</evidence>
<sequence>MDQMMDKQTAAAATTTTTTDKTNVLEQNNNSDGQFVEPSSSSSSSTQMISEFELQQQLLNNLKDLYAMIDNFKQDLLDNCVDILHMELKRFEQNMSKST</sequence>